<evidence type="ECO:0000256" key="3">
    <source>
        <dbReference type="ARBA" id="ARBA00022677"/>
    </source>
</evidence>
<dbReference type="EMBL" id="GL871351">
    <property type="protein sequence ID" value="EGC30176.1"/>
    <property type="molecule type" value="Genomic_DNA"/>
</dbReference>
<evidence type="ECO:0000256" key="2">
    <source>
        <dbReference type="ARBA" id="ARBA00008300"/>
    </source>
</evidence>
<dbReference type="InterPro" id="IPR029058">
    <property type="entry name" value="AB_hydrolase_fold"/>
</dbReference>
<name>F1A0V4_DICPU</name>
<keyword evidence="3" id="KW-0551">Lipid droplet</keyword>
<dbReference type="PANTHER" id="PTHR13390:SF0">
    <property type="entry name" value="LIPID DROPLET-ASSOCIATED HYDROLASE"/>
    <property type="match status" value="1"/>
</dbReference>
<dbReference type="GO" id="GO:0016298">
    <property type="term" value="F:lipase activity"/>
    <property type="evidence" value="ECO:0007669"/>
    <property type="project" value="InterPro"/>
</dbReference>
<organism evidence="5 6">
    <name type="scientific">Dictyostelium purpureum</name>
    <name type="common">Slime mold</name>
    <dbReference type="NCBI Taxonomy" id="5786"/>
    <lineage>
        <taxon>Eukaryota</taxon>
        <taxon>Amoebozoa</taxon>
        <taxon>Evosea</taxon>
        <taxon>Eumycetozoa</taxon>
        <taxon>Dictyostelia</taxon>
        <taxon>Dictyosteliales</taxon>
        <taxon>Dictyosteliaceae</taxon>
        <taxon>Dictyostelium</taxon>
    </lineage>
</organism>
<comment type="subcellular location">
    <subcellularLocation>
        <location evidence="1">Lipid droplet</location>
    </subcellularLocation>
</comment>
<dbReference type="PANTHER" id="PTHR13390">
    <property type="entry name" value="LIPASE"/>
    <property type="match status" value="1"/>
</dbReference>
<accession>F1A0V4</accession>
<dbReference type="VEuPathDB" id="AmoebaDB:DICPUDRAFT_158110"/>
<keyword evidence="6" id="KW-1185">Reference proteome</keyword>
<sequence length="304" mass="35239">MNIKTVSFKLPETINGEDLSEYSYIKAESPSPIKLIVVAGNPGIIDFYSDFIKILFLSLNGKYDIYSIGHLGHCGRIEKVFSVEEQIKHKELFLDYLLENDFKEGREDVKFILLGHSVGSYISLKVVNRYSDKFNFISVCNLFPTFKNLYDGLSPFIKMVVMRESTRSGFSTFLHYIPNLMRHAILRFILAENDSRISVNEKINYWSALNILYMAYTEALDIKEIDDECHNVFKSRLNQLLFIYGQTDNYTPKSFYQEMKDMYPNGNIEFASANIPHAFVLHHSKDIALRVSEWLKSNILNLEN</sequence>
<keyword evidence="4" id="KW-0378">Hydrolase</keyword>
<evidence type="ECO:0008006" key="7">
    <source>
        <dbReference type="Google" id="ProtNLM"/>
    </source>
</evidence>
<gene>
    <name evidence="5" type="ORF">DICPUDRAFT_158110</name>
</gene>
<reference evidence="6" key="1">
    <citation type="journal article" date="2011" name="Genome Biol.">
        <title>Comparative genomics of the social amoebae Dictyostelium discoideum and Dictyostelium purpureum.</title>
        <authorList>
            <consortium name="US DOE Joint Genome Institute (JGI-PGF)"/>
            <person name="Sucgang R."/>
            <person name="Kuo A."/>
            <person name="Tian X."/>
            <person name="Salerno W."/>
            <person name="Parikh A."/>
            <person name="Feasley C.L."/>
            <person name="Dalin E."/>
            <person name="Tu H."/>
            <person name="Huang E."/>
            <person name="Barry K."/>
            <person name="Lindquist E."/>
            <person name="Shapiro H."/>
            <person name="Bruce D."/>
            <person name="Schmutz J."/>
            <person name="Salamov A."/>
            <person name="Fey P."/>
            <person name="Gaudet P."/>
            <person name="Anjard C."/>
            <person name="Babu M.M."/>
            <person name="Basu S."/>
            <person name="Bushmanova Y."/>
            <person name="van der Wel H."/>
            <person name="Katoh-Kurasawa M."/>
            <person name="Dinh C."/>
            <person name="Coutinho P.M."/>
            <person name="Saito T."/>
            <person name="Elias M."/>
            <person name="Schaap P."/>
            <person name="Kay R.R."/>
            <person name="Henrissat B."/>
            <person name="Eichinger L."/>
            <person name="Rivero F."/>
            <person name="Putnam N.H."/>
            <person name="West C.M."/>
            <person name="Loomis W.F."/>
            <person name="Chisholm R.L."/>
            <person name="Shaulsky G."/>
            <person name="Strassmann J.E."/>
            <person name="Queller D.C."/>
            <person name="Kuspa A."/>
            <person name="Grigoriev I.V."/>
        </authorList>
    </citation>
    <scope>NUCLEOTIDE SEQUENCE [LARGE SCALE GENOMIC DNA]</scope>
    <source>
        <strain evidence="6">QSDP1</strain>
    </source>
</reference>
<evidence type="ECO:0000256" key="4">
    <source>
        <dbReference type="ARBA" id="ARBA00022801"/>
    </source>
</evidence>
<evidence type="ECO:0000313" key="6">
    <source>
        <dbReference type="Proteomes" id="UP000001064"/>
    </source>
</evidence>
<dbReference type="FunFam" id="3.40.50.1820:FF:000865">
    <property type="entry name" value="Lipid droplet-associated hydrolase"/>
    <property type="match status" value="1"/>
</dbReference>
<dbReference type="Gene3D" id="3.40.50.1820">
    <property type="entry name" value="alpha/beta hydrolase"/>
    <property type="match status" value="1"/>
</dbReference>
<dbReference type="KEGG" id="dpp:DICPUDRAFT_158110"/>
<dbReference type="InterPro" id="IPR019363">
    <property type="entry name" value="LDAH"/>
</dbReference>
<dbReference type="AlphaFoldDB" id="F1A0V4"/>
<dbReference type="InParanoid" id="F1A0V4"/>
<dbReference type="eggNOG" id="KOG3975">
    <property type="taxonomic scope" value="Eukaryota"/>
</dbReference>
<evidence type="ECO:0000313" key="5">
    <source>
        <dbReference type="EMBL" id="EGC30176.1"/>
    </source>
</evidence>
<protein>
    <recommendedName>
        <fullName evidence="7">Serine aminopeptidase S33 domain-containing protein</fullName>
    </recommendedName>
</protein>
<dbReference type="GeneID" id="10511072"/>
<dbReference type="RefSeq" id="XP_003293302.1">
    <property type="nucleotide sequence ID" value="XM_003293254.1"/>
</dbReference>
<evidence type="ECO:0000256" key="1">
    <source>
        <dbReference type="ARBA" id="ARBA00004502"/>
    </source>
</evidence>
<dbReference type="OMA" id="WVPVSYY"/>
<dbReference type="Pfam" id="PF10230">
    <property type="entry name" value="LIDHydrolase"/>
    <property type="match status" value="1"/>
</dbReference>
<comment type="similarity">
    <text evidence="2">Belongs to the AB hydrolase superfamily. LDAH family.</text>
</comment>
<dbReference type="GO" id="GO:0005811">
    <property type="term" value="C:lipid droplet"/>
    <property type="evidence" value="ECO:0000318"/>
    <property type="project" value="GO_Central"/>
</dbReference>
<dbReference type="Proteomes" id="UP000001064">
    <property type="component" value="Unassembled WGS sequence"/>
</dbReference>
<dbReference type="GO" id="GO:0019915">
    <property type="term" value="P:lipid storage"/>
    <property type="evidence" value="ECO:0000318"/>
    <property type="project" value="GO_Central"/>
</dbReference>
<proteinExistence type="inferred from homology"/>
<dbReference type="FunCoup" id="F1A0V4">
    <property type="interactions" value="24"/>
</dbReference>
<dbReference type="OrthoDB" id="448051at2759"/>
<dbReference type="SUPFAM" id="SSF53474">
    <property type="entry name" value="alpha/beta-Hydrolases"/>
    <property type="match status" value="1"/>
</dbReference>